<gene>
    <name evidence="2" type="ORF">ABB27_14020</name>
</gene>
<protein>
    <recommendedName>
        <fullName evidence="4">Transmembrane protein</fullName>
    </recommendedName>
</protein>
<proteinExistence type="predicted"/>
<evidence type="ECO:0000313" key="3">
    <source>
        <dbReference type="Proteomes" id="UP000051863"/>
    </source>
</evidence>
<keyword evidence="1" id="KW-0812">Transmembrane</keyword>
<feature type="transmembrane region" description="Helical" evidence="1">
    <location>
        <begin position="64"/>
        <end position="82"/>
    </location>
</feature>
<evidence type="ECO:0000256" key="1">
    <source>
        <dbReference type="SAM" id="Phobius"/>
    </source>
</evidence>
<dbReference type="PATRIC" id="fig|405446.3.peg.2419"/>
<sequence>MGGKQADAIAQALLAPRLDVLEARERRRAEEAAHLARKRRVAWFALAGWGVGAVIAYVAGEGFALGIVWGGLVGSAIGWLATRKAAA</sequence>
<evidence type="ECO:0008006" key="4">
    <source>
        <dbReference type="Google" id="ProtNLM"/>
    </source>
</evidence>
<reference evidence="2 3" key="1">
    <citation type="submission" date="2015-05" db="EMBL/GenBank/DDBJ databases">
        <title>Genome sequencing and analysis of members of genus Stenotrophomonas.</title>
        <authorList>
            <person name="Patil P.P."/>
            <person name="Midha S."/>
            <person name="Patil P.B."/>
        </authorList>
    </citation>
    <scope>NUCLEOTIDE SEQUENCE [LARGE SCALE GENOMIC DNA]</scope>
    <source>
        <strain evidence="2 3">DSM 18941</strain>
    </source>
</reference>
<accession>A0A0R0CLG9</accession>
<dbReference type="Proteomes" id="UP000051863">
    <property type="component" value="Unassembled WGS sequence"/>
</dbReference>
<name>A0A0R0CLG9_9GAMM</name>
<keyword evidence="3" id="KW-1185">Reference proteome</keyword>
<comment type="caution">
    <text evidence="2">The sequence shown here is derived from an EMBL/GenBank/DDBJ whole genome shotgun (WGS) entry which is preliminary data.</text>
</comment>
<feature type="transmembrane region" description="Helical" evidence="1">
    <location>
        <begin position="41"/>
        <end position="58"/>
    </location>
</feature>
<keyword evidence="1" id="KW-0472">Membrane</keyword>
<dbReference type="OrthoDB" id="6008711at2"/>
<organism evidence="2 3">
    <name type="scientific">Stenotrophomonas terrae</name>
    <dbReference type="NCBI Taxonomy" id="405446"/>
    <lineage>
        <taxon>Bacteria</taxon>
        <taxon>Pseudomonadati</taxon>
        <taxon>Pseudomonadota</taxon>
        <taxon>Gammaproteobacteria</taxon>
        <taxon>Lysobacterales</taxon>
        <taxon>Lysobacteraceae</taxon>
        <taxon>Stenotrophomonas</taxon>
    </lineage>
</organism>
<dbReference type="AlphaFoldDB" id="A0A0R0CLG9"/>
<evidence type="ECO:0000313" key="2">
    <source>
        <dbReference type="EMBL" id="KRG66356.1"/>
    </source>
</evidence>
<keyword evidence="1" id="KW-1133">Transmembrane helix</keyword>
<dbReference type="EMBL" id="LDJJ01000048">
    <property type="protein sequence ID" value="KRG66356.1"/>
    <property type="molecule type" value="Genomic_DNA"/>
</dbReference>